<evidence type="ECO:0000256" key="6">
    <source>
        <dbReference type="ARBA" id="ARBA00022679"/>
    </source>
</evidence>
<organism evidence="16 17">
    <name type="scientific">Ectocarpus siliculosus</name>
    <name type="common">Brown alga</name>
    <name type="synonym">Conferva siliculosa</name>
    <dbReference type="NCBI Taxonomy" id="2880"/>
    <lineage>
        <taxon>Eukaryota</taxon>
        <taxon>Sar</taxon>
        <taxon>Stramenopiles</taxon>
        <taxon>Ochrophyta</taxon>
        <taxon>PX clade</taxon>
        <taxon>Phaeophyceae</taxon>
        <taxon>Ectocarpales</taxon>
        <taxon>Ectocarpaceae</taxon>
        <taxon>Ectocarpus</taxon>
    </lineage>
</organism>
<evidence type="ECO:0000256" key="1">
    <source>
        <dbReference type="ARBA" id="ARBA00004477"/>
    </source>
</evidence>
<evidence type="ECO:0000313" key="17">
    <source>
        <dbReference type="Proteomes" id="UP000002630"/>
    </source>
</evidence>
<gene>
    <name evidence="16" type="ORF">Esi_0002_0326</name>
</gene>
<dbReference type="OMA" id="VRKWRVW"/>
<evidence type="ECO:0000256" key="11">
    <source>
        <dbReference type="ARBA" id="ARBA00023098"/>
    </source>
</evidence>
<keyword evidence="11" id="KW-0443">Lipid metabolism</keyword>
<name>D7FQF4_ECTSI</name>
<sequence length="318" mass="34958">MHRLRCVVSFDGAERKDGRPWGPFTQQFSVMRLARAYHDFQVHLDPALEPSKMTGEETFVFGLHPHGVLSDYRILLDGVTAENFPKLRSWRALAASVLFKFPVCRELTLWSHCIDAGRATAQYALGRGHSLFIVVGGEHEQILGEFGKEVVYLKNRMGFVKLALRNAVPLVPAYVFGANDTFRTSNFLRKTRLAIVKSLRIALPLFWGRFGLPIPREVPVRVVFGAPLSFMPSGGSDGTCPAGDAAAAAAATPVATSKTDEANSRKAGEPGAAKVGGLREVSDEDVRKAHGEYVSALRKLFDDNKARFGYADRELVVL</sequence>
<keyword evidence="12" id="KW-0472">Membrane</keyword>
<evidence type="ECO:0000256" key="10">
    <source>
        <dbReference type="ARBA" id="ARBA00022989"/>
    </source>
</evidence>
<keyword evidence="10" id="KW-1133">Transmembrane helix</keyword>
<evidence type="ECO:0000256" key="14">
    <source>
        <dbReference type="RuleBase" id="RU367023"/>
    </source>
</evidence>
<keyword evidence="7" id="KW-0812">Transmembrane</keyword>
<evidence type="ECO:0000313" key="16">
    <source>
        <dbReference type="EMBL" id="CBJ48486.1"/>
    </source>
</evidence>
<evidence type="ECO:0000256" key="15">
    <source>
        <dbReference type="SAM" id="MobiDB-lite"/>
    </source>
</evidence>
<dbReference type="Pfam" id="PF03982">
    <property type="entry name" value="DAGAT"/>
    <property type="match status" value="1"/>
</dbReference>
<dbReference type="EMBL" id="FN648375">
    <property type="protein sequence ID" value="CBJ48486.1"/>
    <property type="molecule type" value="Genomic_DNA"/>
</dbReference>
<proteinExistence type="inferred from homology"/>
<evidence type="ECO:0000256" key="9">
    <source>
        <dbReference type="ARBA" id="ARBA00022824"/>
    </source>
</evidence>
<keyword evidence="8" id="KW-0319">Glycerol metabolism</keyword>
<dbReference type="STRING" id="2880.D7FQF4"/>
<keyword evidence="6 14" id="KW-0808">Transferase</keyword>
<dbReference type="GO" id="GO:0004144">
    <property type="term" value="F:diacylglycerol O-acyltransferase activity"/>
    <property type="evidence" value="ECO:0007669"/>
    <property type="project" value="TreeGrafter"/>
</dbReference>
<dbReference type="GO" id="GO:0019432">
    <property type="term" value="P:triglyceride biosynthetic process"/>
    <property type="evidence" value="ECO:0007669"/>
    <property type="project" value="TreeGrafter"/>
</dbReference>
<dbReference type="PANTHER" id="PTHR12317:SF0">
    <property type="entry name" value="ACYLTRANSFERASE"/>
    <property type="match status" value="1"/>
</dbReference>
<dbReference type="EMBL" id="FN649727">
    <property type="protein sequence ID" value="CBJ48486.1"/>
    <property type="molecule type" value="Genomic_DNA"/>
</dbReference>
<dbReference type="Proteomes" id="UP000002630">
    <property type="component" value="Linkage Group LG02"/>
</dbReference>
<evidence type="ECO:0000256" key="8">
    <source>
        <dbReference type="ARBA" id="ARBA00022798"/>
    </source>
</evidence>
<dbReference type="GO" id="GO:0006071">
    <property type="term" value="P:glycerol metabolic process"/>
    <property type="evidence" value="ECO:0007669"/>
    <property type="project" value="UniProtKB-KW"/>
</dbReference>
<dbReference type="GO" id="GO:0005789">
    <property type="term" value="C:endoplasmic reticulum membrane"/>
    <property type="evidence" value="ECO:0007669"/>
    <property type="project" value="UniProtKB-SubCell"/>
</dbReference>
<evidence type="ECO:0000256" key="3">
    <source>
        <dbReference type="ARBA" id="ARBA00005189"/>
    </source>
</evidence>
<dbReference type="eggNOG" id="KOG0831">
    <property type="taxonomic scope" value="Eukaryota"/>
</dbReference>
<accession>D7FQF4</accession>
<feature type="region of interest" description="Disordered" evidence="15">
    <location>
        <begin position="254"/>
        <end position="279"/>
    </location>
</feature>
<evidence type="ECO:0000256" key="2">
    <source>
        <dbReference type="ARBA" id="ARBA00004771"/>
    </source>
</evidence>
<evidence type="ECO:0000256" key="7">
    <source>
        <dbReference type="ARBA" id="ARBA00022692"/>
    </source>
</evidence>
<dbReference type="AlphaFoldDB" id="D7FQF4"/>
<keyword evidence="5" id="KW-0444">Lipid biosynthesis</keyword>
<evidence type="ECO:0000256" key="5">
    <source>
        <dbReference type="ARBA" id="ARBA00022516"/>
    </source>
</evidence>
<evidence type="ECO:0000256" key="13">
    <source>
        <dbReference type="ARBA" id="ARBA00023315"/>
    </source>
</evidence>
<keyword evidence="9 14" id="KW-0256">Endoplasmic reticulum</keyword>
<feature type="compositionally biased region" description="Basic and acidic residues" evidence="15">
    <location>
        <begin position="258"/>
        <end position="268"/>
    </location>
</feature>
<dbReference type="OrthoDB" id="264532at2759"/>
<evidence type="ECO:0000256" key="4">
    <source>
        <dbReference type="ARBA" id="ARBA00005420"/>
    </source>
</evidence>
<comment type="similarity">
    <text evidence="4 14">Belongs to the diacylglycerol acyltransferase family.</text>
</comment>
<keyword evidence="13 16" id="KW-0012">Acyltransferase</keyword>
<protein>
    <recommendedName>
        <fullName evidence="14">Acyltransferase</fullName>
        <ecNumber evidence="14">2.3.1.-</ecNumber>
    </recommendedName>
</protein>
<comment type="pathway">
    <text evidence="3">Lipid metabolism.</text>
</comment>
<keyword evidence="17" id="KW-1185">Reference proteome</keyword>
<dbReference type="EC" id="2.3.1.-" evidence="14"/>
<dbReference type="PANTHER" id="PTHR12317">
    <property type="entry name" value="DIACYLGLYCEROL O-ACYLTRANSFERASE"/>
    <property type="match status" value="1"/>
</dbReference>
<reference evidence="16 17" key="1">
    <citation type="journal article" date="2010" name="Nature">
        <title>The Ectocarpus genome and the independent evolution of multicellularity in brown algae.</title>
        <authorList>
            <person name="Cock J.M."/>
            <person name="Sterck L."/>
            <person name="Rouze P."/>
            <person name="Scornet D."/>
            <person name="Allen A.E."/>
            <person name="Amoutzias G."/>
            <person name="Anthouard V."/>
            <person name="Artiguenave F."/>
            <person name="Aury J.M."/>
            <person name="Badger J.H."/>
            <person name="Beszteri B."/>
            <person name="Billiau K."/>
            <person name="Bonnet E."/>
            <person name="Bothwell J.H."/>
            <person name="Bowler C."/>
            <person name="Boyen C."/>
            <person name="Brownlee C."/>
            <person name="Carrano C.J."/>
            <person name="Charrier B."/>
            <person name="Cho G.Y."/>
            <person name="Coelho S.M."/>
            <person name="Collen J."/>
            <person name="Corre E."/>
            <person name="Da Silva C."/>
            <person name="Delage L."/>
            <person name="Delaroque N."/>
            <person name="Dittami S.M."/>
            <person name="Doulbeau S."/>
            <person name="Elias M."/>
            <person name="Farnham G."/>
            <person name="Gachon C.M."/>
            <person name="Gschloessl B."/>
            <person name="Heesch S."/>
            <person name="Jabbari K."/>
            <person name="Jubin C."/>
            <person name="Kawai H."/>
            <person name="Kimura K."/>
            <person name="Kloareg B."/>
            <person name="Kupper F.C."/>
            <person name="Lang D."/>
            <person name="Le Bail A."/>
            <person name="Leblanc C."/>
            <person name="Lerouge P."/>
            <person name="Lohr M."/>
            <person name="Lopez P.J."/>
            <person name="Martens C."/>
            <person name="Maumus F."/>
            <person name="Michel G."/>
            <person name="Miranda-Saavedra D."/>
            <person name="Morales J."/>
            <person name="Moreau H."/>
            <person name="Motomura T."/>
            <person name="Nagasato C."/>
            <person name="Napoli C.A."/>
            <person name="Nelson D.R."/>
            <person name="Nyvall-Collen P."/>
            <person name="Peters A.F."/>
            <person name="Pommier C."/>
            <person name="Potin P."/>
            <person name="Poulain J."/>
            <person name="Quesneville H."/>
            <person name="Read B."/>
            <person name="Rensing S.A."/>
            <person name="Ritter A."/>
            <person name="Rousvoal S."/>
            <person name="Samanta M."/>
            <person name="Samson G."/>
            <person name="Schroeder D.C."/>
            <person name="Segurens B."/>
            <person name="Strittmatter M."/>
            <person name="Tonon T."/>
            <person name="Tregear J.W."/>
            <person name="Valentin K."/>
            <person name="von Dassow P."/>
            <person name="Yamagishi T."/>
            <person name="Van de Peer Y."/>
            <person name="Wincker P."/>
        </authorList>
    </citation>
    <scope>NUCLEOTIDE SEQUENCE [LARGE SCALE GENOMIC DNA]</scope>
    <source>
        <strain evidence="17">Ec32 / CCAP1310/4</strain>
    </source>
</reference>
<comment type="pathway">
    <text evidence="2">Glycerolipid metabolism; triacylglycerol biosynthesis.</text>
</comment>
<comment type="subcellular location">
    <subcellularLocation>
        <location evidence="1 14">Endoplasmic reticulum membrane</location>
        <topology evidence="1 14">Multi-pass membrane protein</topology>
    </subcellularLocation>
</comment>
<evidence type="ECO:0000256" key="12">
    <source>
        <dbReference type="ARBA" id="ARBA00023136"/>
    </source>
</evidence>
<dbReference type="InParanoid" id="D7FQF4"/>
<dbReference type="InterPro" id="IPR007130">
    <property type="entry name" value="DAGAT"/>
</dbReference>